<evidence type="ECO:0008006" key="4">
    <source>
        <dbReference type="Google" id="ProtNLM"/>
    </source>
</evidence>
<keyword evidence="1" id="KW-0472">Membrane</keyword>
<proteinExistence type="predicted"/>
<evidence type="ECO:0000313" key="3">
    <source>
        <dbReference type="Proteomes" id="UP000077339"/>
    </source>
</evidence>
<name>A0A176K1I7_9BACT</name>
<feature type="transmembrane region" description="Helical" evidence="1">
    <location>
        <begin position="48"/>
        <end position="72"/>
    </location>
</feature>
<feature type="transmembrane region" description="Helical" evidence="1">
    <location>
        <begin position="7"/>
        <end position="25"/>
    </location>
</feature>
<dbReference type="PANTHER" id="PTHR36443">
    <property type="entry name" value="BSR5223 PROTEIN"/>
    <property type="match status" value="1"/>
</dbReference>
<keyword evidence="3" id="KW-1185">Reference proteome</keyword>
<sequence>MASLERFLFKIGLLLILVSIILYAFKKFGLQLGRLPGDFRFSKDGFEFWFPLTSSLLISGVITGIFWLFNLLGKFFK</sequence>
<accession>A0A176K1I7</accession>
<dbReference type="EMBL" id="JFHK01000005">
    <property type="protein sequence ID" value="OAA31008.1"/>
    <property type="molecule type" value="Genomic_DNA"/>
</dbReference>
<organism evidence="2 3">
    <name type="scientific">Kosmotoga arenicorallina S304</name>
    <dbReference type="NCBI Taxonomy" id="1453497"/>
    <lineage>
        <taxon>Bacteria</taxon>
        <taxon>Thermotogati</taxon>
        <taxon>Thermotogota</taxon>
        <taxon>Thermotogae</taxon>
        <taxon>Kosmotogales</taxon>
        <taxon>Kosmotogaceae</taxon>
        <taxon>Kosmotoga</taxon>
    </lineage>
</organism>
<evidence type="ECO:0000256" key="1">
    <source>
        <dbReference type="SAM" id="Phobius"/>
    </source>
</evidence>
<keyword evidence="1" id="KW-1133">Transmembrane helix</keyword>
<dbReference type="Pfam" id="PF11146">
    <property type="entry name" value="DUF2905"/>
    <property type="match status" value="1"/>
</dbReference>
<dbReference type="Proteomes" id="UP000077339">
    <property type="component" value="Unassembled WGS sequence"/>
</dbReference>
<dbReference type="AlphaFoldDB" id="A0A176K1I7"/>
<evidence type="ECO:0000313" key="2">
    <source>
        <dbReference type="EMBL" id="OAA31008.1"/>
    </source>
</evidence>
<dbReference type="PATRIC" id="fig|1453497.3.peg.1686"/>
<gene>
    <name evidence="2" type="ORF">AT15_08510</name>
</gene>
<dbReference type="InterPro" id="IPR021320">
    <property type="entry name" value="DUF2905"/>
</dbReference>
<protein>
    <recommendedName>
        <fullName evidence="4">DUF2905 domain-containing protein</fullName>
    </recommendedName>
</protein>
<dbReference type="PANTHER" id="PTHR36443:SF1">
    <property type="entry name" value="BSR5223 PROTEIN"/>
    <property type="match status" value="1"/>
</dbReference>
<reference evidence="2 3" key="1">
    <citation type="submission" date="2014-02" db="EMBL/GenBank/DDBJ databases">
        <title>Kosmotoga genome sequencing.</title>
        <authorList>
            <person name="Pollo S.M."/>
            <person name="Charchuk R."/>
            <person name="Nesbo C.L."/>
        </authorList>
    </citation>
    <scope>NUCLEOTIDE SEQUENCE [LARGE SCALE GENOMIC DNA]</scope>
    <source>
        <strain evidence="2 3">S304</strain>
    </source>
</reference>
<dbReference type="STRING" id="1453497.AT15_08510"/>
<keyword evidence="1" id="KW-0812">Transmembrane</keyword>
<comment type="caution">
    <text evidence="2">The sequence shown here is derived from an EMBL/GenBank/DDBJ whole genome shotgun (WGS) entry which is preliminary data.</text>
</comment>
<dbReference type="RefSeq" id="WP_068346765.1">
    <property type="nucleotide sequence ID" value="NZ_JFHK01000005.1"/>
</dbReference>
<dbReference type="OrthoDB" id="9811610at2"/>